<reference evidence="2 3" key="1">
    <citation type="journal article" date="2008" name="BMC Genomics">
        <title>Complete genome of Phenylobacterium zucineum - a novel facultative intracellular bacterium isolated from human erythroleukemia cell line K562.</title>
        <authorList>
            <person name="Luo Y."/>
            <person name="Xu X."/>
            <person name="Ding Z."/>
            <person name="Liu Z."/>
            <person name="Zhang B."/>
            <person name="Yan Z."/>
            <person name="Sun J."/>
            <person name="Hu S."/>
            <person name="Hu X."/>
        </authorList>
    </citation>
    <scope>NUCLEOTIDE SEQUENCE [LARGE SCALE GENOMIC DNA]</scope>
    <source>
        <strain evidence="2 3">HLK1</strain>
    </source>
</reference>
<dbReference type="KEGG" id="pzu:PHZ_c0662"/>
<dbReference type="OrthoDB" id="7207161at2"/>
<gene>
    <name evidence="2" type="primary">xcsL</name>
    <name evidence="2" type="ordered locus">PHZ_c0662</name>
</gene>
<proteinExistence type="predicted"/>
<evidence type="ECO:0000313" key="2">
    <source>
        <dbReference type="EMBL" id="ACG77076.1"/>
    </source>
</evidence>
<dbReference type="EMBL" id="CP000747">
    <property type="protein sequence ID" value="ACG77076.1"/>
    <property type="molecule type" value="Genomic_DNA"/>
</dbReference>
<evidence type="ECO:0000259" key="1">
    <source>
        <dbReference type="Pfam" id="PF05134"/>
    </source>
</evidence>
<dbReference type="SUPFAM" id="SSF53067">
    <property type="entry name" value="Actin-like ATPase domain"/>
    <property type="match status" value="1"/>
</dbReference>
<organism evidence="2 3">
    <name type="scientific">Phenylobacterium zucineum (strain HLK1)</name>
    <dbReference type="NCBI Taxonomy" id="450851"/>
    <lineage>
        <taxon>Bacteria</taxon>
        <taxon>Pseudomonadati</taxon>
        <taxon>Pseudomonadota</taxon>
        <taxon>Alphaproteobacteria</taxon>
        <taxon>Caulobacterales</taxon>
        <taxon>Caulobacteraceae</taxon>
        <taxon>Phenylobacterium</taxon>
    </lineage>
</organism>
<dbReference type="NCBIfam" id="TIGR01709">
    <property type="entry name" value="typeII_sec_gspL"/>
    <property type="match status" value="1"/>
</dbReference>
<dbReference type="eggNOG" id="COG3297">
    <property type="taxonomic scope" value="Bacteria"/>
</dbReference>
<protein>
    <submittedName>
        <fullName evidence="2">Type II secretion system protein L</fullName>
    </submittedName>
</protein>
<dbReference type="Gene3D" id="3.30.420.380">
    <property type="match status" value="1"/>
</dbReference>
<keyword evidence="3" id="KW-1185">Reference proteome</keyword>
<accession>B4RFJ5</accession>
<dbReference type="PIRSF" id="PIRSF015761">
    <property type="entry name" value="Protein_L"/>
    <property type="match status" value="1"/>
</dbReference>
<dbReference type="GO" id="GO:0015628">
    <property type="term" value="P:protein secretion by the type II secretion system"/>
    <property type="evidence" value="ECO:0007669"/>
    <property type="project" value="InterPro"/>
</dbReference>
<dbReference type="STRING" id="450851.PHZ_c0662"/>
<dbReference type="Pfam" id="PF05134">
    <property type="entry name" value="T2SSL"/>
    <property type="match status" value="1"/>
</dbReference>
<sequence length="376" mass="39099">MGTRGMRRTRLVFAPSDPQAPPAYLLLDAFGEVVGRGEQPLRAEAPAAPTTVVLVVPGVEATARWLRLPARGEAQARAAAALLLEGEQALEDEPVHLALGPLEADGCRLAVTVARSRMQGWLDLARLHGISPDVVAPDCLLLPEPEGERPVAARIGGALAVRGRRLAFACDPDLAPVLLQDRDPELASDAEAVERLLAQGAGRPAINLLQGEFAPADGRRIAPRDLRRAGVLAALLLASPMALEGAEALRLSFAADRAEAAARQDAAAVLPKGTVVRDPAAQVAARLERLELAAGGGPAGLAARLFAALSGIEGAQVESLIVSPDGALRASITHANYSDMELLGGALRGDGIAFKEEGTRDEAGGIVSEVMLGVRR</sequence>
<dbReference type="InterPro" id="IPR043129">
    <property type="entry name" value="ATPase_NBD"/>
</dbReference>
<dbReference type="CDD" id="cd24017">
    <property type="entry name" value="ASKHA_T2SSL_N"/>
    <property type="match status" value="1"/>
</dbReference>
<dbReference type="InterPro" id="IPR024230">
    <property type="entry name" value="GspL_cyto_dom"/>
</dbReference>
<dbReference type="GO" id="GO:0015627">
    <property type="term" value="C:type II protein secretion system complex"/>
    <property type="evidence" value="ECO:0007669"/>
    <property type="project" value="InterPro"/>
</dbReference>
<evidence type="ECO:0000313" key="3">
    <source>
        <dbReference type="Proteomes" id="UP000001868"/>
    </source>
</evidence>
<feature type="domain" description="GspL cytoplasmic actin-ATPase-like" evidence="1">
    <location>
        <begin position="47"/>
        <end position="185"/>
    </location>
</feature>
<dbReference type="GO" id="GO:0009276">
    <property type="term" value="C:Gram-negative-bacterium-type cell wall"/>
    <property type="evidence" value="ECO:0007669"/>
    <property type="project" value="InterPro"/>
</dbReference>
<dbReference type="AlphaFoldDB" id="B4RFJ5"/>
<dbReference type="Proteomes" id="UP000001868">
    <property type="component" value="Chromosome"/>
</dbReference>
<name>B4RFJ5_PHEZH</name>
<dbReference type="InterPro" id="IPR007812">
    <property type="entry name" value="T2SS_protein-GspL"/>
</dbReference>
<dbReference type="HOGENOM" id="CLU_041016_3_0_5"/>